<evidence type="ECO:0000313" key="2">
    <source>
        <dbReference type="Proteomes" id="UP000249354"/>
    </source>
</evidence>
<evidence type="ECO:0000313" key="1">
    <source>
        <dbReference type="EMBL" id="PZO21176.1"/>
    </source>
</evidence>
<proteinExistence type="predicted"/>
<dbReference type="Proteomes" id="UP000249354">
    <property type="component" value="Unassembled WGS sequence"/>
</dbReference>
<reference evidence="2" key="1">
    <citation type="submission" date="2018-04" db="EMBL/GenBank/DDBJ databases">
        <authorList>
            <person name="Cornet L."/>
        </authorList>
    </citation>
    <scope>NUCLEOTIDE SEQUENCE [LARGE SCALE GENOMIC DNA]</scope>
</reference>
<gene>
    <name evidence="1" type="ORF">DCF25_05425</name>
</gene>
<reference evidence="1 2" key="2">
    <citation type="submission" date="2018-06" db="EMBL/GenBank/DDBJ databases">
        <title>Metagenomic assembly of (sub)arctic Cyanobacteria and their associated microbiome from non-axenic cultures.</title>
        <authorList>
            <person name="Baurain D."/>
        </authorList>
    </citation>
    <scope>NUCLEOTIDE SEQUENCE [LARGE SCALE GENOMIC DNA]</scope>
    <source>
        <strain evidence="1">ULC129bin1</strain>
    </source>
</reference>
<name>A0A2W4UIP4_9CYAN</name>
<comment type="caution">
    <text evidence="1">The sequence shown here is derived from an EMBL/GenBank/DDBJ whole genome shotgun (WGS) entry which is preliminary data.</text>
</comment>
<dbReference type="EMBL" id="QBMC01000022">
    <property type="protein sequence ID" value="PZO21176.1"/>
    <property type="molecule type" value="Genomic_DNA"/>
</dbReference>
<accession>A0A2W4UIP4</accession>
<organism evidence="1 2">
    <name type="scientific">Leptolyngbya foveolarum</name>
    <dbReference type="NCBI Taxonomy" id="47253"/>
    <lineage>
        <taxon>Bacteria</taxon>
        <taxon>Bacillati</taxon>
        <taxon>Cyanobacteriota</taxon>
        <taxon>Cyanophyceae</taxon>
        <taxon>Leptolyngbyales</taxon>
        <taxon>Leptolyngbyaceae</taxon>
        <taxon>Leptolyngbya group</taxon>
        <taxon>Leptolyngbya</taxon>
    </lineage>
</organism>
<sequence length="94" mass="10629">MATLSIFVDESCACTGSARSTASDRSWGDRPKIYEQLPALPLENQYSSKTGQVAEDNTLVARIIRYHLYSKERPTNFRLEWKLSHPLAPDESPD</sequence>
<protein>
    <submittedName>
        <fullName evidence="1">Uncharacterized protein</fullName>
    </submittedName>
</protein>
<dbReference type="AlphaFoldDB" id="A0A2W4UIP4"/>